<evidence type="ECO:0000313" key="2">
    <source>
        <dbReference type="EMBL" id="KAE9244026.1"/>
    </source>
</evidence>
<sequence>MSGAGAATSPVTINEGLDGGADRPRAGGDTAVKAGGPPEYTGALGVGDGGLVGAIPAESTPATSADGKSARADGRGVHVADAGAPASEDGAAAVLDVRRFGETPLAGPTRLTLRAAARMTRAACLAQRRALTRPAESGSGAVDAASSSTTMTSAVEGRPLAGEAVASPGAPGSVREAADTAGLADAGAGRGAELADPGGAVASRPAAVARSPASAGLAASGTAGGASTVDGSSRGATTGAAGSTTGGFMIARGLVGSVLGEGSEASEERATFVVQVMSGTVGQQGMLRPVLARPGFSKPDPNLR</sequence>
<feature type="region of interest" description="Disordered" evidence="1">
    <location>
        <begin position="162"/>
        <end position="181"/>
    </location>
</feature>
<feature type="region of interest" description="Disordered" evidence="1">
    <location>
        <begin position="130"/>
        <end position="154"/>
    </location>
</feature>
<comment type="caution">
    <text evidence="2">The sequence shown here is derived from an EMBL/GenBank/DDBJ whole genome shotgun (WGS) entry which is preliminary data.</text>
</comment>
<name>A0A6G0PEB6_9STRA</name>
<protein>
    <submittedName>
        <fullName evidence="2">Uncharacterized protein</fullName>
    </submittedName>
</protein>
<evidence type="ECO:0000313" key="3">
    <source>
        <dbReference type="Proteomes" id="UP000476176"/>
    </source>
</evidence>
<reference evidence="2 3" key="1">
    <citation type="submission" date="2018-09" db="EMBL/GenBank/DDBJ databases">
        <title>Genomic investigation of the strawberry pathogen Phytophthora fragariae indicates pathogenicity is determined by transcriptional variation in three key races.</title>
        <authorList>
            <person name="Adams T.M."/>
            <person name="Armitage A.D."/>
            <person name="Sobczyk M.K."/>
            <person name="Bates H.J."/>
            <person name="Dunwell J.M."/>
            <person name="Nellist C.F."/>
            <person name="Harrison R.J."/>
        </authorList>
    </citation>
    <scope>NUCLEOTIDE SEQUENCE [LARGE SCALE GENOMIC DNA]</scope>
    <source>
        <strain evidence="2 3">BC-23</strain>
    </source>
</reference>
<dbReference type="Proteomes" id="UP000476176">
    <property type="component" value="Unassembled WGS sequence"/>
</dbReference>
<gene>
    <name evidence="2" type="ORF">PF004_g5861</name>
</gene>
<organism evidence="2 3">
    <name type="scientific">Phytophthora fragariae</name>
    <dbReference type="NCBI Taxonomy" id="53985"/>
    <lineage>
        <taxon>Eukaryota</taxon>
        <taxon>Sar</taxon>
        <taxon>Stramenopiles</taxon>
        <taxon>Oomycota</taxon>
        <taxon>Peronosporomycetes</taxon>
        <taxon>Peronosporales</taxon>
        <taxon>Peronosporaceae</taxon>
        <taxon>Phytophthora</taxon>
    </lineage>
</organism>
<dbReference type="EMBL" id="QXGC01000228">
    <property type="protein sequence ID" value="KAE9244026.1"/>
    <property type="molecule type" value="Genomic_DNA"/>
</dbReference>
<feature type="compositionally biased region" description="Basic and acidic residues" evidence="1">
    <location>
        <begin position="68"/>
        <end position="78"/>
    </location>
</feature>
<accession>A0A6G0PEB6</accession>
<evidence type="ECO:0000256" key="1">
    <source>
        <dbReference type="SAM" id="MobiDB-lite"/>
    </source>
</evidence>
<dbReference type="AlphaFoldDB" id="A0A6G0PEB6"/>
<feature type="compositionally biased region" description="Low complexity" evidence="1">
    <location>
        <begin position="135"/>
        <end position="154"/>
    </location>
</feature>
<feature type="region of interest" description="Disordered" evidence="1">
    <location>
        <begin position="216"/>
        <end position="243"/>
    </location>
</feature>
<feature type="region of interest" description="Disordered" evidence="1">
    <location>
        <begin position="1"/>
        <end position="83"/>
    </location>
</feature>
<proteinExistence type="predicted"/>